<dbReference type="EMBL" id="CP090037">
    <property type="protein sequence ID" value="UPK99857.1"/>
    <property type="molecule type" value="Genomic_DNA"/>
</dbReference>
<proteinExistence type="predicted"/>
<name>A0ACD3ZF68_FUSSC</name>
<evidence type="ECO:0000313" key="2">
    <source>
        <dbReference type="Proteomes" id="UP000830768"/>
    </source>
</evidence>
<evidence type="ECO:0000313" key="1">
    <source>
        <dbReference type="EMBL" id="UPK99857.1"/>
    </source>
</evidence>
<sequence>MYHTNKMSTKSGEPLSNAAQELLQLEEKYSVGGFAPTPGFLVSGKGSTLIDVDGREIIDFVTMFSATNIGHGHPKLIEAVVETMRKTTLINMSTHYAGWPKLAKELCERFGYDKVTAMVSGAEAADTACKIARKWGIVHKGIAPEEVLVLGTSDNYHGLTSGIWPIMTPGSQEGYAVFSKNITNRHPRTGELLRYGHVEDFEAVFEEFHSRISGVIMECIHGKLPTFQEEIDFASGVRQLCKKYNILFISDEIRMGSAKTGKFLCSDWLGPEGKPDMITLGKSITGGAFPASYILGNNQAMSLVESFQTGGTFTMAPAAVAATTAALKIFDEEKLCEKAFAIEAKWKETTSKWNYPWIKYVTSRGADMSIATEQKYGTVTPRRIARLAWQKGLFIYPTKAAIRVHMALTISDEELEKGLSILTNVMNEIESYGDIPGSTHPSDDAKHGGY</sequence>
<protein>
    <submittedName>
        <fullName evidence="1">Uncharacterized protein</fullName>
    </submittedName>
</protein>
<reference evidence="1" key="1">
    <citation type="submission" date="2021-11" db="EMBL/GenBank/DDBJ databases">
        <title>Fusarium solani-melongenae Genome sequencing and assembly.</title>
        <authorList>
            <person name="Xie S."/>
            <person name="Huang L."/>
            <person name="Zhang X."/>
        </authorList>
    </citation>
    <scope>NUCLEOTIDE SEQUENCE</scope>
    <source>
        <strain evidence="1">CRI 24-3</strain>
    </source>
</reference>
<accession>A0ACD3ZF68</accession>
<gene>
    <name evidence="1" type="ORF">LCI18_010792</name>
</gene>
<organism evidence="1 2">
    <name type="scientific">Fusarium solani subsp. cucurbitae</name>
    <name type="common">Neocosmosporum cucurbitae</name>
    <dbReference type="NCBI Taxonomy" id="2747967"/>
    <lineage>
        <taxon>Eukaryota</taxon>
        <taxon>Fungi</taxon>
        <taxon>Dikarya</taxon>
        <taxon>Ascomycota</taxon>
        <taxon>Pezizomycotina</taxon>
        <taxon>Sordariomycetes</taxon>
        <taxon>Hypocreomycetidae</taxon>
        <taxon>Hypocreales</taxon>
        <taxon>Nectriaceae</taxon>
        <taxon>Fusarium</taxon>
        <taxon>Fusarium solani species complex</taxon>
    </lineage>
</organism>
<dbReference type="Proteomes" id="UP000830768">
    <property type="component" value="Chromosome 9"/>
</dbReference>
<keyword evidence="2" id="KW-1185">Reference proteome</keyword>